<evidence type="ECO:0000256" key="3">
    <source>
        <dbReference type="ARBA" id="ARBA00022448"/>
    </source>
</evidence>
<evidence type="ECO:0000259" key="11">
    <source>
        <dbReference type="Pfam" id="PF14703"/>
    </source>
</evidence>
<sequence>MASWEHLTGPGLLTLRDPTDPSPTDKFLGLIQNPFKSQFQITAVWASLGTSIGITFLLALLFSLFRPRHNVIYAPKLKHADQKHSPPPVGKGLFAWLHPVLHTKEEDVADRIGMDATIFLRFTYMCRDIFLALTIIGCAVLIPVNLSQSQGAVTKGFSVFSTMTPMYVSTDAIWAQVICAWALNLVVVFFLWRNYRAVLALRRRHFHSHEYQNSLHARTLMITDIPQTYRTDEALLRLTEEVNPTSALPRATIARNVKDLPELIKKHDESVRELESVLSKYLKRPDRLPSKRPTLRPPREKGADRPGKVDAIDYWTDRIRELEMKIKDVRQSVDKRGAMPFGFASWELIEHAHAVAYYSRRKHPHGTTFALAPKPSDLIWENLRLTPQMRRWKRIVNIFWVTVLTLVWIVPNALIAVFLADLNNLGVVWPAFQTSLTKDPHFWAAVQGIASPALTSLTYFVLPTIFRRLAVRGGNITKTSREGHVIHHLYAFFIFNNLIVFSLFSAAWTFVAAVVKARNNNSSLTTVQVIEQGQFYTTMMNALCQVSPFWVSWLLQRNLGAAIDLVQVVNLSWVWFTKTFMSPTPRQTIEWTAPQPFDYASYYNYFLFYATVALCFSTLQPVVLPVMAFFFAVDASLKKYLLMYVFVTKNESGGRFWRLIFNRMVFATIIATVVIGLVVKAKGSWTMVFCVLPLPFLLLAFKIYCMKTFDHGCDYYNRANLSDAEALAINKPMQKSTHRLGSKFGPPALHRPLPTPMVHAKAIDALKQIYRGRLGGEDVSEERSGIAMESMSSSRPGRSAEAAPFEVVAENQLDFSYFKNRPDFRDEFGGGIYGRPEDLISERSHTPRSFMMGGGDSPSSSRPSSPALSHSEQKLNEGDLGTGMPMRRPSDSSHPAFRRQLSDGDIGINAPALYRQSNESETRLLSNSETNISEHSDRWRAEGYSQVSRRDPSATSYDYFRGRR</sequence>
<feature type="transmembrane region" description="Helical" evidence="8">
    <location>
        <begin position="129"/>
        <end position="146"/>
    </location>
</feature>
<feature type="domain" description="CSC1/OSCA1-like N-terminal transmembrane" evidence="10">
    <location>
        <begin position="43"/>
        <end position="194"/>
    </location>
</feature>
<accession>A0A232LYW5</accession>
<evidence type="ECO:0000259" key="9">
    <source>
        <dbReference type="Pfam" id="PF02714"/>
    </source>
</evidence>
<dbReference type="EMBL" id="NPHW01003598">
    <property type="protein sequence ID" value="OXV09312.1"/>
    <property type="molecule type" value="Genomic_DNA"/>
</dbReference>
<protein>
    <recommendedName>
        <fullName evidence="14">CSC1/OSCA1-like 7TM region domain-containing protein</fullName>
    </recommendedName>
</protein>
<gene>
    <name evidence="12" type="ORF">Egran_02926</name>
</gene>
<organism evidence="12 13">
    <name type="scientific">Elaphomyces granulatus</name>
    <dbReference type="NCBI Taxonomy" id="519963"/>
    <lineage>
        <taxon>Eukaryota</taxon>
        <taxon>Fungi</taxon>
        <taxon>Dikarya</taxon>
        <taxon>Ascomycota</taxon>
        <taxon>Pezizomycotina</taxon>
        <taxon>Eurotiomycetes</taxon>
        <taxon>Eurotiomycetidae</taxon>
        <taxon>Eurotiales</taxon>
        <taxon>Elaphomycetaceae</taxon>
        <taxon>Elaphomyces</taxon>
    </lineage>
</organism>
<dbReference type="InterPro" id="IPR003864">
    <property type="entry name" value="CSC1/OSCA1-like_7TM"/>
</dbReference>
<feature type="transmembrane region" description="Helical" evidence="8">
    <location>
        <begin position="173"/>
        <end position="192"/>
    </location>
</feature>
<feature type="compositionally biased region" description="Basic and acidic residues" evidence="7">
    <location>
        <begin position="297"/>
        <end position="307"/>
    </location>
</feature>
<dbReference type="Proteomes" id="UP000243515">
    <property type="component" value="Unassembled WGS sequence"/>
</dbReference>
<evidence type="ECO:0000256" key="8">
    <source>
        <dbReference type="SAM" id="Phobius"/>
    </source>
</evidence>
<evidence type="ECO:0000256" key="4">
    <source>
        <dbReference type="ARBA" id="ARBA00022692"/>
    </source>
</evidence>
<comment type="similarity">
    <text evidence="2">Belongs to the CSC1 (TC 1.A.17) family.</text>
</comment>
<keyword evidence="4 8" id="KW-0812">Transmembrane</keyword>
<dbReference type="InterPro" id="IPR032880">
    <property type="entry name" value="CSC1/OSCA1-like_N"/>
</dbReference>
<feature type="transmembrane region" description="Helical" evidence="8">
    <location>
        <begin position="440"/>
        <end position="462"/>
    </location>
</feature>
<keyword evidence="3" id="KW-0813">Transport</keyword>
<dbReference type="InterPro" id="IPR045122">
    <property type="entry name" value="Csc1-like"/>
</dbReference>
<evidence type="ECO:0000256" key="1">
    <source>
        <dbReference type="ARBA" id="ARBA00004141"/>
    </source>
</evidence>
<evidence type="ECO:0000256" key="2">
    <source>
        <dbReference type="ARBA" id="ARBA00007779"/>
    </source>
</evidence>
<feature type="transmembrane region" description="Helical" evidence="8">
    <location>
        <begin position="606"/>
        <end position="633"/>
    </location>
</feature>
<dbReference type="PANTHER" id="PTHR13018">
    <property type="entry name" value="PROBABLE MEMBRANE PROTEIN DUF221-RELATED"/>
    <property type="match status" value="1"/>
</dbReference>
<keyword evidence="5 8" id="KW-1133">Transmembrane helix</keyword>
<evidence type="ECO:0000313" key="13">
    <source>
        <dbReference type="Proteomes" id="UP000243515"/>
    </source>
</evidence>
<comment type="caution">
    <text evidence="12">The sequence shown here is derived from an EMBL/GenBank/DDBJ whole genome shotgun (WGS) entry which is preliminary data.</text>
</comment>
<feature type="transmembrane region" description="Helical" evidence="8">
    <location>
        <begin position="398"/>
        <end position="420"/>
    </location>
</feature>
<dbReference type="GO" id="GO:0005227">
    <property type="term" value="F:calcium-activated cation channel activity"/>
    <property type="evidence" value="ECO:0007669"/>
    <property type="project" value="InterPro"/>
</dbReference>
<evidence type="ECO:0000313" key="12">
    <source>
        <dbReference type="EMBL" id="OXV09312.1"/>
    </source>
</evidence>
<feature type="transmembrane region" description="Helical" evidence="8">
    <location>
        <begin position="659"/>
        <end position="679"/>
    </location>
</feature>
<feature type="compositionally biased region" description="Low complexity" evidence="7">
    <location>
        <begin position="857"/>
        <end position="870"/>
    </location>
</feature>
<feature type="transmembrane region" description="Helical" evidence="8">
    <location>
        <begin position="685"/>
        <end position="705"/>
    </location>
</feature>
<keyword evidence="13" id="KW-1185">Reference proteome</keyword>
<feature type="compositionally biased region" description="Polar residues" evidence="7">
    <location>
        <begin position="915"/>
        <end position="931"/>
    </location>
</feature>
<dbReference type="GO" id="GO:0005886">
    <property type="term" value="C:plasma membrane"/>
    <property type="evidence" value="ECO:0007669"/>
    <property type="project" value="TreeGrafter"/>
</dbReference>
<feature type="region of interest" description="Disordered" evidence="7">
    <location>
        <begin position="846"/>
        <end position="964"/>
    </location>
</feature>
<dbReference type="Pfam" id="PF13967">
    <property type="entry name" value="RSN1_TM"/>
    <property type="match status" value="1"/>
</dbReference>
<proteinExistence type="inferred from homology"/>
<comment type="subcellular location">
    <subcellularLocation>
        <location evidence="1">Membrane</location>
        <topology evidence="1">Multi-pass membrane protein</topology>
    </subcellularLocation>
</comment>
<dbReference type="AlphaFoldDB" id="A0A232LYW5"/>
<feature type="transmembrane region" description="Helical" evidence="8">
    <location>
        <begin position="489"/>
        <end position="515"/>
    </location>
</feature>
<evidence type="ECO:0000256" key="6">
    <source>
        <dbReference type="ARBA" id="ARBA00023136"/>
    </source>
</evidence>
<dbReference type="PANTHER" id="PTHR13018:SF149">
    <property type="entry name" value="DOMAIN PROTEIN, PUTATIVE (AFU_ORTHOLOGUE AFUA_3G11660)-RELATED"/>
    <property type="match status" value="1"/>
</dbReference>
<evidence type="ECO:0000256" key="7">
    <source>
        <dbReference type="SAM" id="MobiDB-lite"/>
    </source>
</evidence>
<feature type="domain" description="CSC1/OSCA1-like 7TM region" evidence="9">
    <location>
        <begin position="393"/>
        <end position="675"/>
    </location>
</feature>
<dbReference type="InterPro" id="IPR027815">
    <property type="entry name" value="CSC1/OSCA1-like_cyt"/>
</dbReference>
<feature type="compositionally biased region" description="Basic and acidic residues" evidence="7">
    <location>
        <begin position="932"/>
        <end position="941"/>
    </location>
</feature>
<evidence type="ECO:0008006" key="14">
    <source>
        <dbReference type="Google" id="ProtNLM"/>
    </source>
</evidence>
<dbReference type="Pfam" id="PF14703">
    <property type="entry name" value="PHM7_cyt"/>
    <property type="match status" value="1"/>
</dbReference>
<keyword evidence="6 8" id="KW-0472">Membrane</keyword>
<evidence type="ECO:0000259" key="10">
    <source>
        <dbReference type="Pfam" id="PF13967"/>
    </source>
</evidence>
<evidence type="ECO:0000256" key="5">
    <source>
        <dbReference type="ARBA" id="ARBA00022989"/>
    </source>
</evidence>
<feature type="transmembrane region" description="Helical" evidence="8">
    <location>
        <begin position="43"/>
        <end position="65"/>
    </location>
</feature>
<feature type="region of interest" description="Disordered" evidence="7">
    <location>
        <begin position="286"/>
        <end position="307"/>
    </location>
</feature>
<dbReference type="OrthoDB" id="2150324at2759"/>
<feature type="region of interest" description="Disordered" evidence="7">
    <location>
        <begin position="781"/>
        <end position="803"/>
    </location>
</feature>
<reference evidence="12 13" key="1">
    <citation type="journal article" date="2015" name="Environ. Microbiol.">
        <title>Metagenome sequence of Elaphomyces granulatus from sporocarp tissue reveals Ascomycota ectomycorrhizal fingerprints of genome expansion and a Proteobacteria-rich microbiome.</title>
        <authorList>
            <person name="Quandt C.A."/>
            <person name="Kohler A."/>
            <person name="Hesse C.N."/>
            <person name="Sharpton T.J."/>
            <person name="Martin F."/>
            <person name="Spatafora J.W."/>
        </authorList>
    </citation>
    <scope>NUCLEOTIDE SEQUENCE [LARGE SCALE GENOMIC DNA]</scope>
    <source>
        <strain evidence="12 13">OSC145934</strain>
    </source>
</reference>
<dbReference type="Pfam" id="PF02714">
    <property type="entry name" value="RSN1_7TM"/>
    <property type="match status" value="1"/>
</dbReference>
<name>A0A232LYW5_9EURO</name>
<feature type="domain" description="CSC1/OSCA1-like cytosolic" evidence="11">
    <location>
        <begin position="217"/>
        <end position="382"/>
    </location>
</feature>